<dbReference type="PROSITE" id="PS51914">
    <property type="entry name" value="MRH"/>
    <property type="match status" value="1"/>
</dbReference>
<sequence length="238" mass="26041">MVLFLFLIYLSFSFFALNCDAIKTVNSCKCDLEDGQVIDLSKLSKKDGSARFVDIHDGLGSDTFSYNPCKGFSQGSCTDVAVCQTRGTDNYNAGDQKGAVCFQDNTGISIVYTSDSPVMIQNVKRTTVLYLTCDSSTEGDLQVQGEITESTYLMTLTSKYACPFTPSLLSAGSILIIVLVCLLLTYFIGGILYQTFYKKAVGIERIPNYTLWTSLPSLVKEGSMFALTRVTGKGYSKI</sequence>
<dbReference type="GO" id="GO:0000139">
    <property type="term" value="C:Golgi membrane"/>
    <property type="evidence" value="ECO:0007669"/>
    <property type="project" value="UniProtKB-SubCell"/>
</dbReference>
<dbReference type="PANTHER" id="PTHR15071:SF0">
    <property type="entry name" value="MANNOSE 6-PHOSPHATE RECEPTOR-LIKE PROTEIN 1"/>
    <property type="match status" value="1"/>
</dbReference>
<evidence type="ECO:0000256" key="1">
    <source>
        <dbReference type="ARBA" id="ARBA00004308"/>
    </source>
</evidence>
<comment type="caution">
    <text evidence="12">The sequence shown here is derived from an EMBL/GenBank/DDBJ whole genome shotgun (WGS) entry which is preliminary data.</text>
</comment>
<dbReference type="SUPFAM" id="SSF50911">
    <property type="entry name" value="Mannose 6-phosphate receptor domain"/>
    <property type="match status" value="1"/>
</dbReference>
<keyword evidence="8" id="KW-0325">Glycoprotein</keyword>
<dbReference type="GO" id="GO:0005802">
    <property type="term" value="C:trans-Golgi network"/>
    <property type="evidence" value="ECO:0007669"/>
    <property type="project" value="TreeGrafter"/>
</dbReference>
<dbReference type="InterPro" id="IPR028927">
    <property type="entry name" value="Man-6-P_rcpt"/>
</dbReference>
<organism evidence="12 13">
    <name type="scientific">Mytilus galloprovincialis</name>
    <name type="common">Mediterranean mussel</name>
    <dbReference type="NCBI Taxonomy" id="29158"/>
    <lineage>
        <taxon>Eukaryota</taxon>
        <taxon>Metazoa</taxon>
        <taxon>Spiralia</taxon>
        <taxon>Lophotrochozoa</taxon>
        <taxon>Mollusca</taxon>
        <taxon>Bivalvia</taxon>
        <taxon>Autobranchia</taxon>
        <taxon>Pteriomorphia</taxon>
        <taxon>Mytilida</taxon>
        <taxon>Mytiloidea</taxon>
        <taxon>Mytilidae</taxon>
        <taxon>Mytilinae</taxon>
        <taxon>Mytilus</taxon>
    </lineage>
</organism>
<evidence type="ECO:0000256" key="2">
    <source>
        <dbReference type="ARBA" id="ARBA00022448"/>
    </source>
</evidence>
<dbReference type="Pfam" id="PF02157">
    <property type="entry name" value="Man-6-P_recep"/>
    <property type="match status" value="1"/>
</dbReference>
<evidence type="ECO:0000256" key="5">
    <source>
        <dbReference type="ARBA" id="ARBA00022989"/>
    </source>
</evidence>
<feature type="signal peptide" evidence="10">
    <location>
        <begin position="1"/>
        <end position="21"/>
    </location>
</feature>
<evidence type="ECO:0000256" key="3">
    <source>
        <dbReference type="ARBA" id="ARBA00022692"/>
    </source>
</evidence>
<keyword evidence="6 9" id="KW-0472">Membrane</keyword>
<dbReference type="InterPro" id="IPR009011">
    <property type="entry name" value="Man6P_isomerase_rcpt-bd_dom_sf"/>
</dbReference>
<reference evidence="12" key="1">
    <citation type="submission" date="2018-11" db="EMBL/GenBank/DDBJ databases">
        <authorList>
            <person name="Alioto T."/>
            <person name="Alioto T."/>
        </authorList>
    </citation>
    <scope>NUCLEOTIDE SEQUENCE</scope>
</reference>
<proteinExistence type="predicted"/>
<evidence type="ECO:0000313" key="12">
    <source>
        <dbReference type="EMBL" id="VDI23287.1"/>
    </source>
</evidence>
<keyword evidence="2" id="KW-0813">Transport</keyword>
<keyword evidence="7" id="KW-1015">Disulfide bond</keyword>
<comment type="subcellular location">
    <subcellularLocation>
        <location evidence="1">Endomembrane system</location>
    </subcellularLocation>
</comment>
<feature type="chain" id="PRO_5032438945" description="MRH domain-containing protein" evidence="10">
    <location>
        <begin position="22"/>
        <end position="238"/>
    </location>
</feature>
<evidence type="ECO:0000256" key="8">
    <source>
        <dbReference type="ARBA" id="ARBA00023180"/>
    </source>
</evidence>
<keyword evidence="4 10" id="KW-0732">Signal</keyword>
<evidence type="ECO:0000259" key="11">
    <source>
        <dbReference type="PROSITE" id="PS51914"/>
    </source>
</evidence>
<feature type="transmembrane region" description="Helical" evidence="9">
    <location>
        <begin position="168"/>
        <end position="193"/>
    </location>
</feature>
<dbReference type="Gene3D" id="2.70.130.10">
    <property type="entry name" value="Mannose-6-phosphate receptor binding domain"/>
    <property type="match status" value="1"/>
</dbReference>
<dbReference type="OrthoDB" id="5954050at2759"/>
<dbReference type="PANTHER" id="PTHR15071">
    <property type="entry name" value="MANNOSE-6-PHOSPHATE RECEPTOR FAMILY MEMBER"/>
    <property type="match status" value="1"/>
</dbReference>
<gene>
    <name evidence="12" type="ORF">MGAL_10B079127</name>
</gene>
<evidence type="ECO:0000256" key="9">
    <source>
        <dbReference type="SAM" id="Phobius"/>
    </source>
</evidence>
<feature type="domain" description="MRH" evidence="11">
    <location>
        <begin position="26"/>
        <end position="164"/>
    </location>
</feature>
<evidence type="ECO:0000256" key="6">
    <source>
        <dbReference type="ARBA" id="ARBA00023136"/>
    </source>
</evidence>
<keyword evidence="3 9" id="KW-0812">Transmembrane</keyword>
<evidence type="ECO:0000256" key="10">
    <source>
        <dbReference type="SAM" id="SignalP"/>
    </source>
</evidence>
<evidence type="ECO:0000256" key="7">
    <source>
        <dbReference type="ARBA" id="ARBA00023157"/>
    </source>
</evidence>
<evidence type="ECO:0000256" key="4">
    <source>
        <dbReference type="ARBA" id="ARBA00022729"/>
    </source>
</evidence>
<name>A0A8B6DR07_MYTGA</name>
<dbReference type="InterPro" id="IPR044865">
    <property type="entry name" value="MRH_dom"/>
</dbReference>
<dbReference type="AlphaFoldDB" id="A0A8B6DR07"/>
<dbReference type="Proteomes" id="UP000596742">
    <property type="component" value="Unassembled WGS sequence"/>
</dbReference>
<dbReference type="GO" id="GO:0010008">
    <property type="term" value="C:endosome membrane"/>
    <property type="evidence" value="ECO:0007669"/>
    <property type="project" value="UniProtKB-SubCell"/>
</dbReference>
<evidence type="ECO:0000313" key="13">
    <source>
        <dbReference type="Proteomes" id="UP000596742"/>
    </source>
</evidence>
<accession>A0A8B6DR07</accession>
<keyword evidence="5 9" id="KW-1133">Transmembrane helix</keyword>
<dbReference type="EMBL" id="UYJE01003906">
    <property type="protein sequence ID" value="VDI23287.1"/>
    <property type="molecule type" value="Genomic_DNA"/>
</dbReference>
<protein>
    <recommendedName>
        <fullName evidence="11">MRH domain-containing protein</fullName>
    </recommendedName>
</protein>
<keyword evidence="13" id="KW-1185">Reference proteome</keyword>